<dbReference type="Proteomes" id="UP000709295">
    <property type="component" value="Unassembled WGS sequence"/>
</dbReference>
<protein>
    <recommendedName>
        <fullName evidence="3">Transposase Tc1-like domain-containing protein</fullName>
    </recommendedName>
</protein>
<organism evidence="1 2">
    <name type="scientific">Phytophthora aleatoria</name>
    <dbReference type="NCBI Taxonomy" id="2496075"/>
    <lineage>
        <taxon>Eukaryota</taxon>
        <taxon>Sar</taxon>
        <taxon>Stramenopiles</taxon>
        <taxon>Oomycota</taxon>
        <taxon>Peronosporomycetes</taxon>
        <taxon>Peronosporales</taxon>
        <taxon>Peronosporaceae</taxon>
        <taxon>Phytophthora</taxon>
    </lineage>
</organism>
<evidence type="ECO:0000313" key="1">
    <source>
        <dbReference type="EMBL" id="KAG6964672.1"/>
    </source>
</evidence>
<proteinExistence type="predicted"/>
<name>A0A8J5M552_9STRA</name>
<keyword evidence="2" id="KW-1185">Reference proteome</keyword>
<comment type="caution">
    <text evidence="1">The sequence shown here is derived from an EMBL/GenBank/DDBJ whole genome shotgun (WGS) entry which is preliminary data.</text>
</comment>
<accession>A0A8J5M552</accession>
<dbReference type="EMBL" id="JAENGY010000370">
    <property type="protein sequence ID" value="KAG6964672.1"/>
    <property type="molecule type" value="Genomic_DNA"/>
</dbReference>
<gene>
    <name evidence="1" type="ORF">JG688_00007596</name>
</gene>
<evidence type="ECO:0000313" key="2">
    <source>
        <dbReference type="Proteomes" id="UP000709295"/>
    </source>
</evidence>
<feature type="non-terminal residue" evidence="1">
    <location>
        <position position="150"/>
    </location>
</feature>
<sequence length="150" mass="16914">LAGTQCQQARSKRATPEVLLAQSCRRSNGLWYPDSADRVEKVPLRQTQCSLSEAVEVSCTTIQRYLTTGYLRRQFSSVKPRLTDAHKKCRFEIALQHALTFDVSVDGSDAMDDEDMNNNYLVGKAPASWTETQGTPEDVVFVYAVETRYK</sequence>
<dbReference type="AlphaFoldDB" id="A0A8J5M552"/>
<reference evidence="1" key="1">
    <citation type="submission" date="2021-01" db="EMBL/GenBank/DDBJ databases">
        <title>Phytophthora aleatoria, a newly-described species from Pinus radiata is distinct from Phytophthora cactorum isolates based on comparative genomics.</title>
        <authorList>
            <person name="Mcdougal R."/>
            <person name="Panda P."/>
            <person name="Williams N."/>
            <person name="Studholme D.J."/>
        </authorList>
    </citation>
    <scope>NUCLEOTIDE SEQUENCE</scope>
    <source>
        <strain evidence="1">NZFS 4037</strain>
    </source>
</reference>
<evidence type="ECO:0008006" key="3">
    <source>
        <dbReference type="Google" id="ProtNLM"/>
    </source>
</evidence>